<name>A0A7W3NV34_STRMR</name>
<proteinExistence type="predicted"/>
<sequence>MHVNDTMALCVVPDTPSCRSLSGADAAVVVVIIIVAAALAADGMPIKEVMALLGAAGLLSVSVTRLGSGAAARALRQLARAQSDALPR</sequence>
<keyword evidence="3" id="KW-1185">Reference proteome</keyword>
<dbReference type="EMBL" id="JACJIJ010000002">
    <property type="protein sequence ID" value="MBA9057187.1"/>
    <property type="molecule type" value="Genomic_DNA"/>
</dbReference>
<keyword evidence="1" id="KW-0812">Transmembrane</keyword>
<keyword evidence="1" id="KW-1133">Transmembrane helix</keyword>
<dbReference type="RefSeq" id="WP_162133528.1">
    <property type="nucleotide sequence ID" value="NZ_BAAAHW010000010.1"/>
</dbReference>
<keyword evidence="1" id="KW-0472">Membrane</keyword>
<dbReference type="GeneID" id="93977642"/>
<accession>A0A7W3NV34</accession>
<evidence type="ECO:0000313" key="2">
    <source>
        <dbReference type="EMBL" id="MBA9057187.1"/>
    </source>
</evidence>
<dbReference type="AlphaFoldDB" id="A0A7W3NV34"/>
<reference evidence="2 3" key="1">
    <citation type="submission" date="2020-08" db="EMBL/GenBank/DDBJ databases">
        <title>Sequencing the genomes of 1000 actinobacteria strains.</title>
        <authorList>
            <person name="Klenk H.-P."/>
        </authorList>
    </citation>
    <scope>NUCLEOTIDE SEQUENCE [LARGE SCALE GENOMIC DNA]</scope>
    <source>
        <strain evidence="2 3">DSM 41827</strain>
    </source>
</reference>
<evidence type="ECO:0000313" key="3">
    <source>
        <dbReference type="Proteomes" id="UP000577386"/>
    </source>
</evidence>
<evidence type="ECO:0000256" key="1">
    <source>
        <dbReference type="SAM" id="Phobius"/>
    </source>
</evidence>
<organism evidence="2 3">
    <name type="scientific">Streptomyces murinus</name>
    <dbReference type="NCBI Taxonomy" id="33900"/>
    <lineage>
        <taxon>Bacteria</taxon>
        <taxon>Bacillati</taxon>
        <taxon>Actinomycetota</taxon>
        <taxon>Actinomycetes</taxon>
        <taxon>Kitasatosporales</taxon>
        <taxon>Streptomycetaceae</taxon>
        <taxon>Streptomyces</taxon>
    </lineage>
</organism>
<feature type="transmembrane region" description="Helical" evidence="1">
    <location>
        <begin position="20"/>
        <end position="41"/>
    </location>
</feature>
<gene>
    <name evidence="2" type="ORF">HDA42_006365</name>
</gene>
<protein>
    <submittedName>
        <fullName evidence="2">Small-conductance mechanosensitive channel</fullName>
    </submittedName>
</protein>
<dbReference type="Proteomes" id="UP000577386">
    <property type="component" value="Unassembled WGS sequence"/>
</dbReference>
<comment type="caution">
    <text evidence="2">The sequence shown here is derived from an EMBL/GenBank/DDBJ whole genome shotgun (WGS) entry which is preliminary data.</text>
</comment>